<evidence type="ECO:0000256" key="1">
    <source>
        <dbReference type="ARBA" id="ARBA00001933"/>
    </source>
</evidence>
<evidence type="ECO:0000256" key="2">
    <source>
        <dbReference type="ARBA" id="ARBA00008639"/>
    </source>
</evidence>
<accession>A0AAV3TWL3</accession>
<keyword evidence="8" id="KW-1185">Reference proteome</keyword>
<evidence type="ECO:0000313" key="7">
    <source>
        <dbReference type="EMBL" id="GAA4930023.1"/>
    </source>
</evidence>
<reference evidence="8" key="1">
    <citation type="journal article" date="2019" name="Int. J. Syst. Evol. Microbiol.">
        <title>The Global Catalogue of Microorganisms (GCM) 10K type strain sequencing project: providing services to taxonomists for standard genome sequencing and annotation.</title>
        <authorList>
            <consortium name="The Broad Institute Genomics Platform"/>
            <consortium name="The Broad Institute Genome Sequencing Center for Infectious Disease"/>
            <person name="Wu L."/>
            <person name="Ma J."/>
        </authorList>
    </citation>
    <scope>NUCLEOTIDE SEQUENCE [LARGE SCALE GENOMIC DNA]</scope>
    <source>
        <strain evidence="8">JCM 19134</strain>
    </source>
</reference>
<sequence>MMLPLVPLQQLRSALAEQKRVQVLVQREDLVHRTRSGNKLYKLCFNIQYAKQHGMQTLVSFGGGYSNHLHALALAGQEEGMNTVGIIRGDYRANLTATLRDCQAAGMQVRFVDRQQWALRNTSEYCLSLHADFSNAYIIPEGGDNALGFRGTRLLGQQIGRQLQGLPPSGCTHVLVACGTGTTMAGIVAEMPAGVAVLGVSPLKGDDKLTAAISAKLVQASIEPQCSWKIDRRFCLEGYGRLPNELERFIRFFERKFMIPLDPVYTAKVMFALFTMLEADEFQPGDRVIVIHTGGLQGKRGYPKLMSPLHSSARLKSINIGAF</sequence>
<protein>
    <submittedName>
        <fullName evidence="7">Pyridoxal-phosphate dependent enzyme</fullName>
    </submittedName>
</protein>
<feature type="active site" description="Nucleophile" evidence="4">
    <location>
        <position position="66"/>
    </location>
</feature>
<evidence type="ECO:0000313" key="8">
    <source>
        <dbReference type="Proteomes" id="UP001409585"/>
    </source>
</evidence>
<dbReference type="RefSeq" id="WP_345415735.1">
    <property type="nucleotide sequence ID" value="NZ_AP031496.1"/>
</dbReference>
<evidence type="ECO:0000259" key="6">
    <source>
        <dbReference type="Pfam" id="PF00291"/>
    </source>
</evidence>
<evidence type="ECO:0000256" key="3">
    <source>
        <dbReference type="ARBA" id="ARBA00022898"/>
    </source>
</evidence>
<name>A0AAV3TWL3_9ALTE</name>
<dbReference type="Proteomes" id="UP001409585">
    <property type="component" value="Unassembled WGS sequence"/>
</dbReference>
<feature type="modified residue" description="N6-(pyridoxal phosphate)lysine" evidence="5">
    <location>
        <position position="39"/>
    </location>
</feature>
<dbReference type="Gene3D" id="3.40.50.1100">
    <property type="match status" value="2"/>
</dbReference>
<comment type="caution">
    <text evidence="7">The sequence shown here is derived from an EMBL/GenBank/DDBJ whole genome shotgun (WGS) entry which is preliminary data.</text>
</comment>
<comment type="cofactor">
    <cofactor evidence="1">
        <name>pyridoxal 5'-phosphate</name>
        <dbReference type="ChEBI" id="CHEBI:597326"/>
    </cofactor>
</comment>
<gene>
    <name evidence="7" type="ORF">GCM10025791_02230</name>
</gene>
<dbReference type="AlphaFoldDB" id="A0AAV3TWL3"/>
<comment type="similarity">
    <text evidence="2">Belongs to the ACC deaminase/D-cysteine desulfhydrase family.</text>
</comment>
<dbReference type="PIRSF" id="PIRSF006278">
    <property type="entry name" value="ACCD_DCysDesulf"/>
    <property type="match status" value="1"/>
</dbReference>
<dbReference type="PANTHER" id="PTHR43780">
    <property type="entry name" value="1-AMINOCYCLOPROPANE-1-CARBOXYLATE DEAMINASE-RELATED"/>
    <property type="match status" value="1"/>
</dbReference>
<keyword evidence="3 5" id="KW-0663">Pyridoxal phosphate</keyword>
<dbReference type="EMBL" id="BAABLX010000001">
    <property type="protein sequence ID" value="GAA4930023.1"/>
    <property type="molecule type" value="Genomic_DNA"/>
</dbReference>
<dbReference type="GO" id="GO:0019148">
    <property type="term" value="F:D-cysteine desulfhydrase activity"/>
    <property type="evidence" value="ECO:0007669"/>
    <property type="project" value="TreeGrafter"/>
</dbReference>
<dbReference type="InterPro" id="IPR027278">
    <property type="entry name" value="ACCD_DCysDesulf"/>
</dbReference>
<dbReference type="SUPFAM" id="SSF53686">
    <property type="entry name" value="Tryptophan synthase beta subunit-like PLP-dependent enzymes"/>
    <property type="match status" value="1"/>
</dbReference>
<evidence type="ECO:0000256" key="4">
    <source>
        <dbReference type="PIRSR" id="PIRSR006278-1"/>
    </source>
</evidence>
<feature type="domain" description="Tryptophan synthase beta chain-like PALP" evidence="6">
    <location>
        <begin position="4"/>
        <end position="294"/>
    </location>
</feature>
<dbReference type="InterPro" id="IPR001926">
    <property type="entry name" value="TrpB-like_PALP"/>
</dbReference>
<dbReference type="Pfam" id="PF00291">
    <property type="entry name" value="PALP"/>
    <property type="match status" value="1"/>
</dbReference>
<evidence type="ECO:0000256" key="5">
    <source>
        <dbReference type="PIRSR" id="PIRSR006278-2"/>
    </source>
</evidence>
<proteinExistence type="inferred from homology"/>
<organism evidence="7 8">
    <name type="scientific">Halioxenophilus aromaticivorans</name>
    <dbReference type="NCBI Taxonomy" id="1306992"/>
    <lineage>
        <taxon>Bacteria</taxon>
        <taxon>Pseudomonadati</taxon>
        <taxon>Pseudomonadota</taxon>
        <taxon>Gammaproteobacteria</taxon>
        <taxon>Alteromonadales</taxon>
        <taxon>Alteromonadaceae</taxon>
        <taxon>Halioxenophilus</taxon>
    </lineage>
</organism>
<dbReference type="PANTHER" id="PTHR43780:SF2">
    <property type="entry name" value="1-AMINOCYCLOPROPANE-1-CARBOXYLATE DEAMINASE-RELATED"/>
    <property type="match status" value="1"/>
</dbReference>
<dbReference type="InterPro" id="IPR036052">
    <property type="entry name" value="TrpB-like_PALP_sf"/>
</dbReference>